<dbReference type="Gene3D" id="3.50.50.60">
    <property type="entry name" value="FAD/NAD(P)-binding domain"/>
    <property type="match status" value="2"/>
</dbReference>
<evidence type="ECO:0000313" key="3">
    <source>
        <dbReference type="Proteomes" id="UP001174909"/>
    </source>
</evidence>
<dbReference type="AlphaFoldDB" id="A0AA35S7K6"/>
<dbReference type="Proteomes" id="UP001174909">
    <property type="component" value="Unassembled WGS sequence"/>
</dbReference>
<evidence type="ECO:0000259" key="1">
    <source>
        <dbReference type="Pfam" id="PF07992"/>
    </source>
</evidence>
<dbReference type="SUPFAM" id="SSF51905">
    <property type="entry name" value="FAD/NAD(P)-binding domain"/>
    <property type="match status" value="1"/>
</dbReference>
<dbReference type="EMBL" id="CASHTH010002024">
    <property type="protein sequence ID" value="CAI8023687.1"/>
    <property type="molecule type" value="Genomic_DNA"/>
</dbReference>
<dbReference type="InterPro" id="IPR036188">
    <property type="entry name" value="FAD/NAD-bd_sf"/>
</dbReference>
<dbReference type="PANTHER" id="PTHR43014:SF2">
    <property type="entry name" value="MERCURIC REDUCTASE"/>
    <property type="match status" value="1"/>
</dbReference>
<feature type="domain" description="FAD/NAD(P)-binding" evidence="1">
    <location>
        <begin position="2"/>
        <end position="224"/>
    </location>
</feature>
<dbReference type="PRINTS" id="PR00945">
    <property type="entry name" value="HGRDTASE"/>
</dbReference>
<dbReference type="Pfam" id="PF07992">
    <property type="entry name" value="Pyr_redox_2"/>
    <property type="match status" value="1"/>
</dbReference>
<evidence type="ECO:0000313" key="2">
    <source>
        <dbReference type="EMBL" id="CAI8023687.1"/>
    </source>
</evidence>
<dbReference type="GO" id="GO:0050660">
    <property type="term" value="F:flavin adenine dinucleotide binding"/>
    <property type="evidence" value="ECO:0007669"/>
    <property type="project" value="TreeGrafter"/>
</dbReference>
<gene>
    <name evidence="2" type="ORF">GBAR_LOCUS13818</name>
</gene>
<comment type="caution">
    <text evidence="2">The sequence shown here is derived from an EMBL/GenBank/DDBJ whole genome shotgun (WGS) entry which is preliminary data.</text>
</comment>
<keyword evidence="3" id="KW-1185">Reference proteome</keyword>
<accession>A0AA35S7K6</accession>
<organism evidence="2 3">
    <name type="scientific">Geodia barretti</name>
    <name type="common">Barrett's horny sponge</name>
    <dbReference type="NCBI Taxonomy" id="519541"/>
    <lineage>
        <taxon>Eukaryota</taxon>
        <taxon>Metazoa</taxon>
        <taxon>Porifera</taxon>
        <taxon>Demospongiae</taxon>
        <taxon>Heteroscleromorpha</taxon>
        <taxon>Tetractinellida</taxon>
        <taxon>Astrophorina</taxon>
        <taxon>Geodiidae</taxon>
        <taxon>Geodia</taxon>
    </lineage>
</organism>
<sequence>MAIIGAGSAGITAARFANRLGKRVALIEANRVGGDCTWTGCVPSKSLLHAASVANTVRSASHAGITVSPPTIDFAAVMARIRDVIGQIYSSESPDALRTEGIDVIEGHAAFTGSRSIAAAGRSIYAKSFLICTGASPFIPPIPGLKITPILTYESFWQLDALPARLIVVGGGPIGCEISQACQRLGSQVTLVEALDRILPNDDTDAARLVEAALIADGVDVRLSPRWNRCD</sequence>
<dbReference type="PANTHER" id="PTHR43014">
    <property type="entry name" value="MERCURIC REDUCTASE"/>
    <property type="match status" value="1"/>
</dbReference>
<name>A0AA35S7K6_GEOBA</name>
<dbReference type="GO" id="GO:0003955">
    <property type="term" value="F:NAD(P)H dehydrogenase (quinone) activity"/>
    <property type="evidence" value="ECO:0007669"/>
    <property type="project" value="TreeGrafter"/>
</dbReference>
<dbReference type="InterPro" id="IPR023753">
    <property type="entry name" value="FAD/NAD-binding_dom"/>
</dbReference>
<protein>
    <submittedName>
        <fullName evidence="2">Mercuric reductase</fullName>
    </submittedName>
</protein>
<reference evidence="2" key="1">
    <citation type="submission" date="2023-03" db="EMBL/GenBank/DDBJ databases">
        <authorList>
            <person name="Steffen K."/>
            <person name="Cardenas P."/>
        </authorList>
    </citation>
    <scope>NUCLEOTIDE SEQUENCE</scope>
</reference>
<proteinExistence type="predicted"/>